<dbReference type="Gene3D" id="2.115.10.20">
    <property type="entry name" value="Glycosyl hydrolase domain, family 43"/>
    <property type="match status" value="1"/>
</dbReference>
<organism evidence="10 11">
    <name type="scientific">Chitinophaga rupis</name>
    <dbReference type="NCBI Taxonomy" id="573321"/>
    <lineage>
        <taxon>Bacteria</taxon>
        <taxon>Pseudomonadati</taxon>
        <taxon>Bacteroidota</taxon>
        <taxon>Chitinophagia</taxon>
        <taxon>Chitinophagales</taxon>
        <taxon>Chitinophagaceae</taxon>
        <taxon>Chitinophaga</taxon>
    </lineage>
</organism>
<evidence type="ECO:0000313" key="11">
    <source>
        <dbReference type="Proteomes" id="UP000198984"/>
    </source>
</evidence>
<evidence type="ECO:0000256" key="2">
    <source>
        <dbReference type="ARBA" id="ARBA00022729"/>
    </source>
</evidence>
<dbReference type="InterPro" id="IPR016828">
    <property type="entry name" value="Alpha-L-arabinofuranosidase"/>
</dbReference>
<feature type="active site" description="Proton donor" evidence="5">
    <location>
        <position position="224"/>
    </location>
</feature>
<feature type="chain" id="PRO_5011685850" evidence="9">
    <location>
        <begin position="21"/>
        <end position="353"/>
    </location>
</feature>
<evidence type="ECO:0000256" key="5">
    <source>
        <dbReference type="PIRSR" id="PIRSR606710-1"/>
    </source>
</evidence>
<dbReference type="RefSeq" id="WP_089913267.1">
    <property type="nucleotide sequence ID" value="NZ_FOBB01000003.1"/>
</dbReference>
<dbReference type="SUPFAM" id="SSF75005">
    <property type="entry name" value="Arabinanase/levansucrase/invertase"/>
    <property type="match status" value="1"/>
</dbReference>
<keyword evidence="3 7" id="KW-0378">Hydrolase</keyword>
<dbReference type="InterPro" id="IPR006710">
    <property type="entry name" value="Glyco_hydro_43"/>
</dbReference>
<evidence type="ECO:0000256" key="7">
    <source>
        <dbReference type="RuleBase" id="RU361187"/>
    </source>
</evidence>
<feature type="region of interest" description="Disordered" evidence="8">
    <location>
        <begin position="19"/>
        <end position="38"/>
    </location>
</feature>
<feature type="active site" description="Proton acceptor" evidence="5">
    <location>
        <position position="47"/>
    </location>
</feature>
<sequence>MINRLLCLVLLMFASSCSRSNGTDGNTNKPDTSGATFTNPLLNSGPDPWVIFKDGKYYYTNTLGNRIGLIATTKMSQLGKQSMNTVWTAPASGPYSREIWAPELHYLQGKWYVYFAADDGNNDNHRMYVIENASADPTQGSWTFKGKVADATDKWAIDGSVFEYNNQLYMIWSGWEGDVNTQQLIYIAPMSDPWTISGARVMISSPTYDWEKKGAGGGLPQVNEGPEILKNAAGRVFLTYSASGCWTDDYALGLLTLKEGGNPLNAADWQKSAAPVFTKSESAGAFAPGHNGFFKSIDQKEDWIIYHANPLPGQGCGGKRSPRMQPFTWKADGTPDFKTPVNIGMAIKVPSGE</sequence>
<evidence type="ECO:0000313" key="10">
    <source>
        <dbReference type="EMBL" id="SEM12988.1"/>
    </source>
</evidence>
<keyword evidence="2 9" id="KW-0732">Signal</keyword>
<comment type="similarity">
    <text evidence="1 7">Belongs to the glycosyl hydrolase 43 family.</text>
</comment>
<dbReference type="AlphaFoldDB" id="A0A1H7VW65"/>
<evidence type="ECO:0000256" key="6">
    <source>
        <dbReference type="PIRSR" id="PIRSR606710-2"/>
    </source>
</evidence>
<evidence type="ECO:0000256" key="4">
    <source>
        <dbReference type="ARBA" id="ARBA00023295"/>
    </source>
</evidence>
<dbReference type="GO" id="GO:0004553">
    <property type="term" value="F:hydrolase activity, hydrolyzing O-glycosyl compounds"/>
    <property type="evidence" value="ECO:0007669"/>
    <property type="project" value="InterPro"/>
</dbReference>
<name>A0A1H7VW65_9BACT</name>
<evidence type="ECO:0000256" key="3">
    <source>
        <dbReference type="ARBA" id="ARBA00022801"/>
    </source>
</evidence>
<protein>
    <submittedName>
        <fullName evidence="10">Beta-xylosidase, GH43 family</fullName>
    </submittedName>
</protein>
<keyword evidence="11" id="KW-1185">Reference proteome</keyword>
<dbReference type="PANTHER" id="PTHR43817:SF1">
    <property type="entry name" value="HYDROLASE, FAMILY 43, PUTATIVE (AFU_ORTHOLOGUE AFUA_3G01660)-RELATED"/>
    <property type="match status" value="1"/>
</dbReference>
<dbReference type="STRING" id="573321.SAMN04488505_103455"/>
<keyword evidence="4 7" id="KW-0326">Glycosidase</keyword>
<feature type="signal peptide" evidence="9">
    <location>
        <begin position="1"/>
        <end position="20"/>
    </location>
</feature>
<evidence type="ECO:0000256" key="8">
    <source>
        <dbReference type="SAM" id="MobiDB-lite"/>
    </source>
</evidence>
<proteinExistence type="inferred from homology"/>
<feature type="site" description="Important for catalytic activity, responsible for pKa modulation of the active site Glu and correct orientation of both the proton donor and substrate" evidence="6">
    <location>
        <position position="158"/>
    </location>
</feature>
<dbReference type="Pfam" id="PF04616">
    <property type="entry name" value="Glyco_hydro_43"/>
    <property type="match status" value="1"/>
</dbReference>
<dbReference type="PANTHER" id="PTHR43817">
    <property type="entry name" value="GLYCOSYL HYDROLASE"/>
    <property type="match status" value="1"/>
</dbReference>
<dbReference type="GO" id="GO:0005975">
    <property type="term" value="P:carbohydrate metabolic process"/>
    <property type="evidence" value="ECO:0007669"/>
    <property type="project" value="InterPro"/>
</dbReference>
<dbReference type="CDD" id="cd18820">
    <property type="entry name" value="GH43_LbAraf43-like"/>
    <property type="match status" value="1"/>
</dbReference>
<gene>
    <name evidence="10" type="ORF">SAMN04488505_103455</name>
</gene>
<reference evidence="10 11" key="1">
    <citation type="submission" date="2016-10" db="EMBL/GenBank/DDBJ databases">
        <authorList>
            <person name="de Groot N.N."/>
        </authorList>
    </citation>
    <scope>NUCLEOTIDE SEQUENCE [LARGE SCALE GENOMIC DNA]</scope>
    <source>
        <strain evidence="10 11">DSM 21039</strain>
    </source>
</reference>
<dbReference type="PIRSF" id="PIRSF025414">
    <property type="entry name" value="Alpha-L-arabinofuranosidase"/>
    <property type="match status" value="1"/>
</dbReference>
<evidence type="ECO:0000256" key="9">
    <source>
        <dbReference type="SAM" id="SignalP"/>
    </source>
</evidence>
<dbReference type="EMBL" id="FOBB01000003">
    <property type="protein sequence ID" value="SEM12988.1"/>
    <property type="molecule type" value="Genomic_DNA"/>
</dbReference>
<evidence type="ECO:0000256" key="1">
    <source>
        <dbReference type="ARBA" id="ARBA00009865"/>
    </source>
</evidence>
<dbReference type="Proteomes" id="UP000198984">
    <property type="component" value="Unassembled WGS sequence"/>
</dbReference>
<dbReference type="InterPro" id="IPR023296">
    <property type="entry name" value="Glyco_hydro_beta-prop_sf"/>
</dbReference>
<dbReference type="OrthoDB" id="177947at2"/>
<dbReference type="PROSITE" id="PS51257">
    <property type="entry name" value="PROKAR_LIPOPROTEIN"/>
    <property type="match status" value="1"/>
</dbReference>
<accession>A0A1H7VW65</accession>